<organism evidence="1 2">
    <name type="scientific">Cytobacillus oceanisediminis 2691</name>
    <dbReference type="NCBI Taxonomy" id="1196031"/>
    <lineage>
        <taxon>Bacteria</taxon>
        <taxon>Bacillati</taxon>
        <taxon>Bacillota</taxon>
        <taxon>Bacilli</taxon>
        <taxon>Bacillales</taxon>
        <taxon>Bacillaceae</taxon>
        <taxon>Cytobacillus</taxon>
    </lineage>
</organism>
<gene>
    <name evidence="1" type="ORF">A361_26925</name>
</gene>
<dbReference type="STRING" id="1196031.A361_26925"/>
<accession>A0A160MGU0</accession>
<dbReference type="Proteomes" id="UP000077856">
    <property type="component" value="Chromosome"/>
</dbReference>
<sequence length="107" mass="12672">MGVKTKGFDDFNKRLKQMGNKAKELEKGTTVSFTDLFNDRFMQIHTKFNNIDEFFDKSPFEIQTEEDFDKINESELDEYVRNHSRFSGWEDMKGKAGQEWVAKRLGF</sequence>
<dbReference type="AlphaFoldDB" id="A0A160MGU0"/>
<evidence type="ECO:0000313" key="2">
    <source>
        <dbReference type="Proteomes" id="UP000077856"/>
    </source>
</evidence>
<dbReference type="EMBL" id="CP015506">
    <property type="protein sequence ID" value="AND42627.1"/>
    <property type="molecule type" value="Genomic_DNA"/>
</dbReference>
<protein>
    <submittedName>
        <fullName evidence="1">Uncharacterized protein</fullName>
    </submittedName>
</protein>
<dbReference type="eggNOG" id="ENOG5033CNB">
    <property type="taxonomic scope" value="Bacteria"/>
</dbReference>
<reference evidence="1 2" key="1">
    <citation type="submission" date="2016-04" db="EMBL/GenBank/DDBJ databases">
        <title>Complete genome sequence of Bacillus oceanisediminis strain 2691.</title>
        <authorList>
            <person name="Jeong H."/>
            <person name="Kim H.J."/>
            <person name="Lee D.-W."/>
        </authorList>
    </citation>
    <scope>NUCLEOTIDE SEQUENCE [LARGE SCALE GENOMIC DNA]</scope>
    <source>
        <strain evidence="1 2">2691</strain>
    </source>
</reference>
<name>A0A160MGU0_9BACI</name>
<dbReference type="KEGG" id="bon:A361_26925"/>
<dbReference type="RefSeq" id="WP_019382820.1">
    <property type="nucleotide sequence ID" value="NZ_CP015506.1"/>
</dbReference>
<proteinExistence type="predicted"/>
<evidence type="ECO:0000313" key="1">
    <source>
        <dbReference type="EMBL" id="AND42627.1"/>
    </source>
</evidence>